<protein>
    <recommendedName>
        <fullName evidence="3 13">Telomerase reverse transcriptase</fullName>
        <ecNumber evidence="2 13">2.7.7.49</ecNumber>
    </recommendedName>
    <alternativeName>
        <fullName evidence="13">Telomerase catalytic subunit</fullName>
    </alternativeName>
</protein>
<evidence type="ECO:0000256" key="1">
    <source>
        <dbReference type="ARBA" id="ARBA00008001"/>
    </source>
</evidence>
<keyword evidence="5 13" id="KW-0808">Transferase</keyword>
<keyword evidence="11 13" id="KW-0539">Nucleus</keyword>
<dbReference type="GO" id="GO:0003720">
    <property type="term" value="F:telomerase activity"/>
    <property type="evidence" value="ECO:0007669"/>
    <property type="project" value="InterPro"/>
</dbReference>
<comment type="similarity">
    <text evidence="1 13">Belongs to the reverse transcriptase family. Telomerase subfamily.</text>
</comment>
<dbReference type="Pfam" id="PF00078">
    <property type="entry name" value="RVT_1"/>
    <property type="match status" value="1"/>
</dbReference>
<dbReference type="Gene3D" id="1.10.132.70">
    <property type="match status" value="1"/>
</dbReference>
<dbReference type="PRINTS" id="PR01365">
    <property type="entry name" value="TELOMERASERT"/>
</dbReference>
<dbReference type="InterPro" id="IPR021891">
    <property type="entry name" value="Telomerase_RBD"/>
</dbReference>
<dbReference type="GO" id="GO:0046872">
    <property type="term" value="F:metal ion binding"/>
    <property type="evidence" value="ECO:0007669"/>
    <property type="project" value="UniProtKB-KW"/>
</dbReference>
<gene>
    <name evidence="15" type="ORF">ETB97_003730</name>
</gene>
<evidence type="ECO:0000256" key="2">
    <source>
        <dbReference type="ARBA" id="ARBA00012493"/>
    </source>
</evidence>
<dbReference type="GO" id="GO:0000781">
    <property type="term" value="C:chromosome, telomeric region"/>
    <property type="evidence" value="ECO:0007669"/>
    <property type="project" value="UniProtKB-SubCell"/>
</dbReference>
<evidence type="ECO:0000256" key="5">
    <source>
        <dbReference type="ARBA" id="ARBA00022679"/>
    </source>
</evidence>
<dbReference type="InterPro" id="IPR003545">
    <property type="entry name" value="Telomerase_RT"/>
</dbReference>
<comment type="caution">
    <text evidence="15">The sequence shown here is derived from an EMBL/GenBank/DDBJ whole genome shotgun (WGS) entry which is preliminary data.</text>
</comment>
<comment type="function">
    <text evidence="13">Telomerase is a ribonucleoprotein enzyme essential for the replication of chromosome termini in most eukaryotes. It elongates telomeres. It is a reverse transcriptase that adds simple sequence repeats to chromosome ends by copying a template sequence within the RNA component of the enzyme.</text>
</comment>
<evidence type="ECO:0000313" key="15">
    <source>
        <dbReference type="EMBL" id="KAF5865472.1"/>
    </source>
</evidence>
<dbReference type="CDD" id="cd01648">
    <property type="entry name" value="TERT"/>
    <property type="match status" value="1"/>
</dbReference>
<keyword evidence="6 13" id="KW-0548">Nucleotidyltransferase</keyword>
<keyword evidence="16" id="KW-1185">Reference proteome</keyword>
<evidence type="ECO:0000256" key="11">
    <source>
        <dbReference type="ARBA" id="ARBA00023242"/>
    </source>
</evidence>
<evidence type="ECO:0000256" key="13">
    <source>
        <dbReference type="RuleBase" id="RU365061"/>
    </source>
</evidence>
<evidence type="ECO:0000259" key="14">
    <source>
        <dbReference type="PROSITE" id="PS50878"/>
    </source>
</evidence>
<dbReference type="EMBL" id="SPNV01000019">
    <property type="protein sequence ID" value="KAF5865472.1"/>
    <property type="molecule type" value="Genomic_DNA"/>
</dbReference>
<evidence type="ECO:0000313" key="16">
    <source>
        <dbReference type="Proteomes" id="UP000541154"/>
    </source>
</evidence>
<evidence type="ECO:0000256" key="3">
    <source>
        <dbReference type="ARBA" id="ARBA00016182"/>
    </source>
</evidence>
<dbReference type="Gene3D" id="3.30.70.2630">
    <property type="match status" value="1"/>
</dbReference>
<comment type="subcellular location">
    <subcellularLocation>
        <location evidence="13">Nucleus</location>
    </subcellularLocation>
    <subcellularLocation>
        <location evidence="13">Chromosome</location>
        <location evidence="13">Telomere</location>
    </subcellularLocation>
</comment>
<keyword evidence="7 13" id="KW-0479">Metal-binding</keyword>
<dbReference type="AlphaFoldDB" id="A0A8H6EAF4"/>
<accession>A0A8H6EAF4</accession>
<keyword evidence="9 13" id="KW-0779">Telomere</keyword>
<reference evidence="15 16" key="1">
    <citation type="submission" date="2019-04" db="EMBL/GenBank/DDBJ databases">
        <title>Aspergillus burnettii sp. nov., novel species from soil in southeast Queensland.</title>
        <authorList>
            <person name="Gilchrist C.L.M."/>
            <person name="Pitt J.I."/>
            <person name="Lange L."/>
            <person name="Lacey H.J."/>
            <person name="Vuong D."/>
            <person name="Midgley D.J."/>
            <person name="Greenfield P."/>
            <person name="Bradbury M."/>
            <person name="Lacey E."/>
            <person name="Busk P.K."/>
            <person name="Pilgaard B."/>
            <person name="Chooi Y.H."/>
            <person name="Piggott A.M."/>
        </authorList>
    </citation>
    <scope>NUCLEOTIDE SEQUENCE [LARGE SCALE GENOMIC DNA]</scope>
    <source>
        <strain evidence="15 16">FRR 5400</strain>
    </source>
</reference>
<dbReference type="GO" id="GO:0000333">
    <property type="term" value="C:telomerase catalytic core complex"/>
    <property type="evidence" value="ECO:0007669"/>
    <property type="project" value="TreeGrafter"/>
</dbReference>
<evidence type="ECO:0000256" key="6">
    <source>
        <dbReference type="ARBA" id="ARBA00022695"/>
    </source>
</evidence>
<dbReference type="GO" id="GO:0070034">
    <property type="term" value="F:telomerase RNA binding"/>
    <property type="evidence" value="ECO:0007669"/>
    <property type="project" value="TreeGrafter"/>
</dbReference>
<dbReference type="InterPro" id="IPR000477">
    <property type="entry name" value="RT_dom"/>
</dbReference>
<dbReference type="Gene3D" id="1.10.357.90">
    <property type="match status" value="1"/>
</dbReference>
<evidence type="ECO:0000256" key="12">
    <source>
        <dbReference type="ARBA" id="ARBA00048173"/>
    </source>
</evidence>
<evidence type="ECO:0000256" key="10">
    <source>
        <dbReference type="ARBA" id="ARBA00022918"/>
    </source>
</evidence>
<dbReference type="InterPro" id="IPR049139">
    <property type="entry name" value="TERT_C"/>
</dbReference>
<evidence type="ECO:0000256" key="7">
    <source>
        <dbReference type="ARBA" id="ARBA00022723"/>
    </source>
</evidence>
<dbReference type="InterPro" id="IPR043502">
    <property type="entry name" value="DNA/RNA_pol_sf"/>
</dbReference>
<dbReference type="PANTHER" id="PTHR12066">
    <property type="entry name" value="TELOMERASE REVERSE TRANSCRIPTASE"/>
    <property type="match status" value="1"/>
</dbReference>
<evidence type="ECO:0000256" key="8">
    <source>
        <dbReference type="ARBA" id="ARBA00022842"/>
    </source>
</evidence>
<organism evidence="15 16">
    <name type="scientific">Petromyces alliaceus</name>
    <name type="common">Aspergillus alliaceus</name>
    <dbReference type="NCBI Taxonomy" id="209559"/>
    <lineage>
        <taxon>Eukaryota</taxon>
        <taxon>Fungi</taxon>
        <taxon>Dikarya</taxon>
        <taxon>Ascomycota</taxon>
        <taxon>Pezizomycotina</taxon>
        <taxon>Eurotiomycetes</taxon>
        <taxon>Eurotiomycetidae</taxon>
        <taxon>Eurotiales</taxon>
        <taxon>Aspergillaceae</taxon>
        <taxon>Aspergillus</taxon>
        <taxon>Aspergillus subgen. Circumdati</taxon>
    </lineage>
</organism>
<dbReference type="PANTHER" id="PTHR12066:SF0">
    <property type="entry name" value="TELOMERASE REVERSE TRANSCRIPTASE"/>
    <property type="match status" value="1"/>
</dbReference>
<dbReference type="Pfam" id="PF12009">
    <property type="entry name" value="Telomerase_RBD"/>
    <property type="match status" value="1"/>
</dbReference>
<dbReference type="SUPFAM" id="SSF56672">
    <property type="entry name" value="DNA/RNA polymerases"/>
    <property type="match status" value="1"/>
</dbReference>
<proteinExistence type="inferred from homology"/>
<dbReference type="FunFam" id="1.10.357.90:FF:000003">
    <property type="entry name" value="Telomerase reverse transcriptase"/>
    <property type="match status" value="1"/>
</dbReference>
<feature type="domain" description="Reverse transcriptase" evidence="14">
    <location>
        <begin position="125"/>
        <end position="469"/>
    </location>
</feature>
<dbReference type="EC" id="2.7.7.49" evidence="2 13"/>
<keyword evidence="8 13" id="KW-0460">Magnesium</keyword>
<dbReference type="Pfam" id="PF21399">
    <property type="entry name" value="TERT_C"/>
    <property type="match status" value="1"/>
</dbReference>
<dbReference type="PROSITE" id="PS50878">
    <property type="entry name" value="RT_POL"/>
    <property type="match status" value="1"/>
</dbReference>
<dbReference type="GO" id="GO:0042162">
    <property type="term" value="F:telomeric DNA binding"/>
    <property type="evidence" value="ECO:0007669"/>
    <property type="project" value="TreeGrafter"/>
</dbReference>
<dbReference type="SMART" id="SM00975">
    <property type="entry name" value="Telomerase_RBD"/>
    <property type="match status" value="1"/>
</dbReference>
<keyword evidence="4 13" id="KW-0158">Chromosome</keyword>
<dbReference type="Proteomes" id="UP000541154">
    <property type="component" value="Unassembled WGS sequence"/>
</dbReference>
<sequence length="674" mass="77539">MVVFRHVDRFVRMRRFESLSVHEVCKGIKVTCIPWLEPPTVHIQNSCQNKISLSDLHKRTEILHEFIYYIFDSILIPLIRANFYVTESQTHRNRLFYFRHDVWRRLTEQPMADLKLSTFEELKSDKAERMLNRRSLPYGTLRLLPKTTGIRPILNLRRRMLVKAKWTGSKGFLGPSINSTITPIYNMLNYEKTRKQNDMGSCVSSIGDIHLRLKYFRESLLAVHKRVDSLPAFYFVKLDIQSCFDTIPQDKLVRLVEALVSEEAYHLTKHVEMRPPDEFGSMWPMRETWPNKAFRRFVSRAAPATSPLHLMEAIGNGGTSHRRNTVFVDMPGQNEHHAEDLLDLLDEHVRNNLVRFGRKYFRQRNGIPQGSVLSSLLCNLFYAEMEREILGFLQSNETLLLRLVDDFLLITSNPDLAKCFLEVMIKGQPAYGVSVNPAKSLVNFAATVEGTQIPRMVDTSFFPYCGSLIDTRTLEIYKDHNRIFEGGEAAAVTLSNSLTVESARAPGRTLHRKLLASFKLLMHPMYLDTNHNSLTVVLSNLYANYLTTAMKMYQYIRSLRGQAHPPVEVIIRIIRDITKLAHRLIQSKRECGPRGGATVGSSSLSVCTLQHSQIQYLAAAAFQFVLSRKQTRYTLVLRWLDLVLKGSRPRSDAKAIRLAQVVQKGNVMYGSWRF</sequence>
<name>A0A8H6EAF4_PETAA</name>
<comment type="catalytic activity">
    <reaction evidence="12 13">
        <text>DNA(n) + a 2'-deoxyribonucleoside 5'-triphosphate = DNA(n+1) + diphosphate</text>
        <dbReference type="Rhea" id="RHEA:22508"/>
        <dbReference type="Rhea" id="RHEA-COMP:17339"/>
        <dbReference type="Rhea" id="RHEA-COMP:17340"/>
        <dbReference type="ChEBI" id="CHEBI:33019"/>
        <dbReference type="ChEBI" id="CHEBI:61560"/>
        <dbReference type="ChEBI" id="CHEBI:173112"/>
        <dbReference type="EC" id="2.7.7.49"/>
    </reaction>
</comment>
<dbReference type="GO" id="GO:0007004">
    <property type="term" value="P:telomere maintenance via telomerase"/>
    <property type="evidence" value="ECO:0007669"/>
    <property type="project" value="TreeGrafter"/>
</dbReference>
<keyword evidence="10 13" id="KW-0695">RNA-directed DNA polymerase</keyword>
<evidence type="ECO:0000256" key="9">
    <source>
        <dbReference type="ARBA" id="ARBA00022895"/>
    </source>
</evidence>
<evidence type="ECO:0000256" key="4">
    <source>
        <dbReference type="ARBA" id="ARBA00022454"/>
    </source>
</evidence>